<gene>
    <name evidence="2" type="ORF">DUE52_09185</name>
</gene>
<accession>A0A368JQP4</accession>
<dbReference type="Proteomes" id="UP000253383">
    <property type="component" value="Unassembled WGS sequence"/>
</dbReference>
<dbReference type="RefSeq" id="WP_114405689.1">
    <property type="nucleotide sequence ID" value="NZ_QOWE01000006.1"/>
</dbReference>
<dbReference type="OrthoDB" id="149072at2"/>
<name>A0A368JQP4_9BACT</name>
<dbReference type="InterPro" id="IPR024983">
    <property type="entry name" value="CHAT_dom"/>
</dbReference>
<evidence type="ECO:0000313" key="3">
    <source>
        <dbReference type="Proteomes" id="UP000253383"/>
    </source>
</evidence>
<proteinExistence type="predicted"/>
<dbReference type="Pfam" id="PF12770">
    <property type="entry name" value="CHAT"/>
    <property type="match status" value="1"/>
</dbReference>
<keyword evidence="3" id="KW-1185">Reference proteome</keyword>
<evidence type="ECO:0000259" key="1">
    <source>
        <dbReference type="Pfam" id="PF12770"/>
    </source>
</evidence>
<sequence length="392" mass="44605">MNDHSIVLAEKTDPISFTNGLIIENDARKSEYALIIHFLKRTLKREIKCDYISPEEVTDELICNILMDAKYDWIMYRLTIGFSSLRIAEIAHLFQSNTRIIAKTSARVNEKDMLVLFDGFLHLDLNNFYDKQFLFAFERELNRLSSQHEIDNALSTILQQAECFGSGELRHYNRSTLENYRREINQLTRIEPISGKKSKKVIKTSKCRVLFLASDPVNNARLRLQEEYREISEVLLKGRLRNKFILDSRNAVRAGDITQAIHDFSPDIIHFSGHGSTTGIQVEDQFGNSKLIKKNELTNLFKLLSSKVSCVILNSCYSKDQADAIAMYIPFVIGIEDAISDQVAISFTVGFYKALAGGNTIPKAFEFGKVEIGLQLGKDTDGIILFSQHSQK</sequence>
<protein>
    <submittedName>
        <fullName evidence="2">CHAT domain-containing protein</fullName>
    </submittedName>
</protein>
<evidence type="ECO:0000313" key="2">
    <source>
        <dbReference type="EMBL" id="RCR69990.1"/>
    </source>
</evidence>
<reference evidence="2 3" key="1">
    <citation type="submission" date="2018-07" db="EMBL/GenBank/DDBJ databases">
        <title>Genome analysis of Larkinella rosea.</title>
        <authorList>
            <person name="Zhou Z."/>
            <person name="Wang G."/>
        </authorList>
    </citation>
    <scope>NUCLEOTIDE SEQUENCE [LARGE SCALE GENOMIC DNA]</scope>
    <source>
        <strain evidence="3">zzj9</strain>
    </source>
</reference>
<feature type="domain" description="CHAT" evidence="1">
    <location>
        <begin position="184"/>
        <end position="364"/>
    </location>
</feature>
<organism evidence="2 3">
    <name type="scientific">Larkinella punicea</name>
    <dbReference type="NCBI Taxonomy" id="2315727"/>
    <lineage>
        <taxon>Bacteria</taxon>
        <taxon>Pseudomonadati</taxon>
        <taxon>Bacteroidota</taxon>
        <taxon>Cytophagia</taxon>
        <taxon>Cytophagales</taxon>
        <taxon>Spirosomataceae</taxon>
        <taxon>Larkinella</taxon>
    </lineage>
</organism>
<comment type="caution">
    <text evidence="2">The sequence shown here is derived from an EMBL/GenBank/DDBJ whole genome shotgun (WGS) entry which is preliminary data.</text>
</comment>
<dbReference type="AlphaFoldDB" id="A0A368JQP4"/>
<dbReference type="EMBL" id="QOWE01000006">
    <property type="protein sequence ID" value="RCR69990.1"/>
    <property type="molecule type" value="Genomic_DNA"/>
</dbReference>